<sequence>VSLVTSMSIMGHISESSYRIYARPSTKQKEDALSQLISSDSSTKSSVNDASSPLLTKNLPPHINARKPNLTLGGRQIVHKNNKPIQESQEPAESNDIRTVVKNY</sequence>
<protein>
    <submittedName>
        <fullName evidence="2">39314_t:CDS:1</fullName>
    </submittedName>
</protein>
<feature type="compositionally biased region" description="Polar residues" evidence="1">
    <location>
        <begin position="83"/>
        <end position="92"/>
    </location>
</feature>
<feature type="compositionally biased region" description="Low complexity" evidence="1">
    <location>
        <begin position="34"/>
        <end position="52"/>
    </location>
</feature>
<dbReference type="EMBL" id="CAJVQB010040982">
    <property type="protein sequence ID" value="CAG8829026.1"/>
    <property type="molecule type" value="Genomic_DNA"/>
</dbReference>
<evidence type="ECO:0000313" key="3">
    <source>
        <dbReference type="Proteomes" id="UP000789901"/>
    </source>
</evidence>
<feature type="non-terminal residue" evidence="2">
    <location>
        <position position="1"/>
    </location>
</feature>
<organism evidence="2 3">
    <name type="scientific">Gigaspora margarita</name>
    <dbReference type="NCBI Taxonomy" id="4874"/>
    <lineage>
        <taxon>Eukaryota</taxon>
        <taxon>Fungi</taxon>
        <taxon>Fungi incertae sedis</taxon>
        <taxon>Mucoromycota</taxon>
        <taxon>Glomeromycotina</taxon>
        <taxon>Glomeromycetes</taxon>
        <taxon>Diversisporales</taxon>
        <taxon>Gigasporaceae</taxon>
        <taxon>Gigaspora</taxon>
    </lineage>
</organism>
<accession>A0ABN7WEG0</accession>
<feature type="region of interest" description="Disordered" evidence="1">
    <location>
        <begin position="32"/>
        <end position="104"/>
    </location>
</feature>
<evidence type="ECO:0000313" key="2">
    <source>
        <dbReference type="EMBL" id="CAG8829026.1"/>
    </source>
</evidence>
<proteinExistence type="predicted"/>
<gene>
    <name evidence="2" type="ORF">GMARGA_LOCUS29878</name>
</gene>
<keyword evidence="3" id="KW-1185">Reference proteome</keyword>
<reference evidence="2 3" key="1">
    <citation type="submission" date="2021-06" db="EMBL/GenBank/DDBJ databases">
        <authorList>
            <person name="Kallberg Y."/>
            <person name="Tangrot J."/>
            <person name="Rosling A."/>
        </authorList>
    </citation>
    <scope>NUCLEOTIDE SEQUENCE [LARGE SCALE GENOMIC DNA]</scope>
    <source>
        <strain evidence="2 3">120-4 pot B 10/14</strain>
    </source>
</reference>
<evidence type="ECO:0000256" key="1">
    <source>
        <dbReference type="SAM" id="MobiDB-lite"/>
    </source>
</evidence>
<comment type="caution">
    <text evidence="2">The sequence shown here is derived from an EMBL/GenBank/DDBJ whole genome shotgun (WGS) entry which is preliminary data.</text>
</comment>
<name>A0ABN7WEG0_GIGMA</name>
<dbReference type="Proteomes" id="UP000789901">
    <property type="component" value="Unassembled WGS sequence"/>
</dbReference>